<dbReference type="Gene3D" id="3.90.640.10">
    <property type="entry name" value="Actin, Chain A, domain 4"/>
    <property type="match status" value="1"/>
</dbReference>
<dbReference type="RefSeq" id="WP_184843411.1">
    <property type="nucleotide sequence ID" value="NZ_JACHMN010000003.1"/>
</dbReference>
<evidence type="ECO:0000256" key="6">
    <source>
        <dbReference type="ARBA" id="ARBA00023186"/>
    </source>
</evidence>
<evidence type="ECO:0000313" key="9">
    <source>
        <dbReference type="EMBL" id="MBB5872971.1"/>
    </source>
</evidence>
<comment type="similarity">
    <text evidence="1 7">Belongs to the heat shock protein 70 family.</text>
</comment>
<name>A0A841C280_9ACTN</name>
<dbReference type="InterPro" id="IPR013126">
    <property type="entry name" value="Hsp_70_fam"/>
</dbReference>
<organism evidence="9 10">
    <name type="scientific">Allocatelliglobosispora scoriae</name>
    <dbReference type="NCBI Taxonomy" id="643052"/>
    <lineage>
        <taxon>Bacteria</taxon>
        <taxon>Bacillati</taxon>
        <taxon>Actinomycetota</taxon>
        <taxon>Actinomycetes</taxon>
        <taxon>Micromonosporales</taxon>
        <taxon>Micromonosporaceae</taxon>
        <taxon>Allocatelliglobosispora</taxon>
    </lineage>
</organism>
<evidence type="ECO:0000256" key="3">
    <source>
        <dbReference type="ARBA" id="ARBA00022741"/>
    </source>
</evidence>
<dbReference type="InterPro" id="IPR018181">
    <property type="entry name" value="Heat_shock_70_CS"/>
</dbReference>
<feature type="compositionally biased region" description="Polar residues" evidence="8">
    <location>
        <begin position="478"/>
        <end position="489"/>
    </location>
</feature>
<comment type="caution">
    <text evidence="9">The sequence shown here is derived from an EMBL/GenBank/DDBJ whole genome shotgun (WGS) entry which is preliminary data.</text>
</comment>
<proteinExistence type="inferred from homology"/>
<keyword evidence="6" id="KW-0143">Chaperone</keyword>
<gene>
    <name evidence="9" type="ORF">F4553_006405</name>
</gene>
<dbReference type="FunFam" id="3.30.420.40:FF:000545">
    <property type="entry name" value="Endoplasmic reticulum chaperone BiP"/>
    <property type="match status" value="1"/>
</dbReference>
<dbReference type="InterPro" id="IPR043129">
    <property type="entry name" value="ATPase_NBD"/>
</dbReference>
<sequence length="563" mass="61135">MTQENTAYFGIDLGTTYSAIAYIDDTGRPTVIRDQIGESLTMPSVVFFESAENVVVGAGAREMAKILPEQVVERVKRQMGREAQWEFFQRTHTPESISALILRNMADYAREFTQREVKQVVITVPAYFGMLERNATRTAGEIAGLDVIGIVPEPVAAALQYEVMDGSPEKTILVYDLGGGTFDTTVIRITADEITVLCTDGDQELGGTDWDDRLAQHLLQEVVSATGATENPEEDLAFMAELYATAEKTKRQLSQAESRPVVLRFAGKPVNLVLTRTVFEDLTRDLVDRTIEITHRTLAALGEKIGSAAPKSAIDEVLLVGGSTKMPIVAARLTQEFGWTPQMHDPDLAVAKGAARFALSQAVWHEEAGPTASGEPRGALTPAQREKRIEELSEQTGIPGAAIALVSEKKITNVLPKAFGVKLYDTRKNGPEADPDSFYIHHLVHANDTLPSGPHVLDAETMVANQQSVMIEIYEQAGSTESPDVSANKSVDRGNGTIEPLPPLPAGSPIKITMEINSEGRLALHAVEPVSRRELTIEVQVNVLSDAEIAPLKSMVSSIAVRS</sequence>
<dbReference type="InterPro" id="IPR029047">
    <property type="entry name" value="HSP70_peptide-bd_sf"/>
</dbReference>
<keyword evidence="5" id="KW-0346">Stress response</keyword>
<evidence type="ECO:0000256" key="7">
    <source>
        <dbReference type="RuleBase" id="RU003322"/>
    </source>
</evidence>
<dbReference type="PRINTS" id="PR00301">
    <property type="entry name" value="HEATSHOCK70"/>
</dbReference>
<dbReference type="AlphaFoldDB" id="A0A841C280"/>
<protein>
    <submittedName>
        <fullName evidence="9">Molecular chaperone DnaK (HSP70)</fullName>
    </submittedName>
</protein>
<dbReference type="FunFam" id="3.90.640.10:FF:000003">
    <property type="entry name" value="Molecular chaperone DnaK"/>
    <property type="match status" value="1"/>
</dbReference>
<evidence type="ECO:0000256" key="1">
    <source>
        <dbReference type="ARBA" id="ARBA00007381"/>
    </source>
</evidence>
<dbReference type="PROSITE" id="PS00329">
    <property type="entry name" value="HSP70_2"/>
    <property type="match status" value="1"/>
</dbReference>
<evidence type="ECO:0000256" key="5">
    <source>
        <dbReference type="ARBA" id="ARBA00023016"/>
    </source>
</evidence>
<evidence type="ECO:0000313" key="10">
    <source>
        <dbReference type="Proteomes" id="UP000587527"/>
    </source>
</evidence>
<feature type="region of interest" description="Disordered" evidence="8">
    <location>
        <begin position="478"/>
        <end position="504"/>
    </location>
</feature>
<keyword evidence="10" id="KW-1185">Reference proteome</keyword>
<dbReference type="Gene3D" id="3.30.420.40">
    <property type="match status" value="2"/>
</dbReference>
<evidence type="ECO:0000256" key="2">
    <source>
        <dbReference type="ARBA" id="ARBA00022553"/>
    </source>
</evidence>
<dbReference type="Pfam" id="PF00012">
    <property type="entry name" value="HSP70"/>
    <property type="match status" value="1"/>
</dbReference>
<dbReference type="EMBL" id="JACHMN010000003">
    <property type="protein sequence ID" value="MBB5872971.1"/>
    <property type="molecule type" value="Genomic_DNA"/>
</dbReference>
<keyword evidence="2" id="KW-0597">Phosphoprotein</keyword>
<keyword evidence="4 7" id="KW-0067">ATP-binding</keyword>
<dbReference type="Gene3D" id="2.60.34.10">
    <property type="entry name" value="Substrate Binding Domain Of DNAk, Chain A, domain 1"/>
    <property type="match status" value="1"/>
</dbReference>
<dbReference type="GO" id="GO:0140662">
    <property type="term" value="F:ATP-dependent protein folding chaperone"/>
    <property type="evidence" value="ECO:0007669"/>
    <property type="project" value="InterPro"/>
</dbReference>
<accession>A0A841C280</accession>
<dbReference type="PROSITE" id="PS00297">
    <property type="entry name" value="HSP70_1"/>
    <property type="match status" value="1"/>
</dbReference>
<dbReference type="PROSITE" id="PS01036">
    <property type="entry name" value="HSP70_3"/>
    <property type="match status" value="1"/>
</dbReference>
<dbReference type="SUPFAM" id="SSF100920">
    <property type="entry name" value="Heat shock protein 70kD (HSP70), peptide-binding domain"/>
    <property type="match status" value="1"/>
</dbReference>
<reference evidence="9 10" key="1">
    <citation type="submission" date="2020-08" db="EMBL/GenBank/DDBJ databases">
        <title>Sequencing the genomes of 1000 actinobacteria strains.</title>
        <authorList>
            <person name="Klenk H.-P."/>
        </authorList>
    </citation>
    <scope>NUCLEOTIDE SEQUENCE [LARGE SCALE GENOMIC DNA]</scope>
    <source>
        <strain evidence="9 10">DSM 45362</strain>
    </source>
</reference>
<dbReference type="SUPFAM" id="SSF53067">
    <property type="entry name" value="Actin-like ATPase domain"/>
    <property type="match status" value="2"/>
</dbReference>
<evidence type="ECO:0000256" key="4">
    <source>
        <dbReference type="ARBA" id="ARBA00022840"/>
    </source>
</evidence>
<evidence type="ECO:0000256" key="8">
    <source>
        <dbReference type="SAM" id="MobiDB-lite"/>
    </source>
</evidence>
<dbReference type="GO" id="GO:0005524">
    <property type="term" value="F:ATP binding"/>
    <property type="evidence" value="ECO:0007669"/>
    <property type="project" value="UniProtKB-KW"/>
</dbReference>
<dbReference type="Proteomes" id="UP000587527">
    <property type="component" value="Unassembled WGS sequence"/>
</dbReference>
<dbReference type="PANTHER" id="PTHR19375">
    <property type="entry name" value="HEAT SHOCK PROTEIN 70KDA"/>
    <property type="match status" value="1"/>
</dbReference>
<keyword evidence="3 7" id="KW-0547">Nucleotide-binding</keyword>
<dbReference type="CDD" id="cd24029">
    <property type="entry name" value="ASKHA_NBD_HSP70_DnaK_HscA_HscC"/>
    <property type="match status" value="1"/>
</dbReference>